<dbReference type="CDD" id="cd05233">
    <property type="entry name" value="SDR_c"/>
    <property type="match status" value="1"/>
</dbReference>
<dbReference type="InterPro" id="IPR036291">
    <property type="entry name" value="NAD(P)-bd_dom_sf"/>
</dbReference>
<accession>A0A418WMP0</accession>
<keyword evidence="4" id="KW-1185">Reference proteome</keyword>
<dbReference type="AlphaFoldDB" id="A0A418WMP0"/>
<dbReference type="InterPro" id="IPR002347">
    <property type="entry name" value="SDR_fam"/>
</dbReference>
<dbReference type="NCBIfam" id="NF005559">
    <property type="entry name" value="PRK07231.1"/>
    <property type="match status" value="1"/>
</dbReference>
<gene>
    <name evidence="3" type="ORF">D3876_14245</name>
</gene>
<dbReference type="EC" id="1.1.1.47" evidence="3"/>
<organism evidence="3 4">
    <name type="scientific">Sphingomonas cavernae</name>
    <dbReference type="NCBI Taxonomy" id="2320861"/>
    <lineage>
        <taxon>Bacteria</taxon>
        <taxon>Pseudomonadati</taxon>
        <taxon>Pseudomonadota</taxon>
        <taxon>Alphaproteobacteria</taxon>
        <taxon>Sphingomonadales</taxon>
        <taxon>Sphingomonadaceae</taxon>
        <taxon>Sphingomonas</taxon>
    </lineage>
</organism>
<dbReference type="PANTHER" id="PTHR24321:SF15">
    <property type="entry name" value="OXIDOREDUCTASE UCPA"/>
    <property type="match status" value="1"/>
</dbReference>
<reference evidence="3 4" key="1">
    <citation type="submission" date="2018-09" db="EMBL/GenBank/DDBJ databases">
        <authorList>
            <person name="Zhu H."/>
        </authorList>
    </citation>
    <scope>NUCLEOTIDE SEQUENCE [LARGE SCALE GENOMIC DNA]</scope>
    <source>
        <strain evidence="3 4">K2R01-6</strain>
    </source>
</reference>
<comment type="caution">
    <text evidence="3">The sequence shown here is derived from an EMBL/GenBank/DDBJ whole genome shotgun (WGS) entry which is preliminary data.</text>
</comment>
<evidence type="ECO:0000313" key="4">
    <source>
        <dbReference type="Proteomes" id="UP000286100"/>
    </source>
</evidence>
<dbReference type="GO" id="GO:0047936">
    <property type="term" value="F:glucose 1-dehydrogenase [NAD(P)+] activity"/>
    <property type="evidence" value="ECO:0007669"/>
    <property type="project" value="UniProtKB-EC"/>
</dbReference>
<dbReference type="Gene3D" id="3.40.50.720">
    <property type="entry name" value="NAD(P)-binding Rossmann-like Domain"/>
    <property type="match status" value="1"/>
</dbReference>
<evidence type="ECO:0000256" key="1">
    <source>
        <dbReference type="ARBA" id="ARBA00006484"/>
    </source>
</evidence>
<dbReference type="PANTHER" id="PTHR24321">
    <property type="entry name" value="DEHYDROGENASES, SHORT CHAIN"/>
    <property type="match status" value="1"/>
</dbReference>
<dbReference type="SUPFAM" id="SSF51735">
    <property type="entry name" value="NAD(P)-binding Rossmann-fold domains"/>
    <property type="match status" value="1"/>
</dbReference>
<dbReference type="PROSITE" id="PS00061">
    <property type="entry name" value="ADH_SHORT"/>
    <property type="match status" value="1"/>
</dbReference>
<dbReference type="RefSeq" id="WP_119763203.1">
    <property type="nucleotide sequence ID" value="NZ_QYUM01000003.1"/>
</dbReference>
<dbReference type="InterPro" id="IPR020904">
    <property type="entry name" value="Sc_DH/Rdtase_CS"/>
</dbReference>
<evidence type="ECO:0000256" key="2">
    <source>
        <dbReference type="ARBA" id="ARBA00023002"/>
    </source>
</evidence>
<dbReference type="EMBL" id="QYUM01000003">
    <property type="protein sequence ID" value="RJF91265.1"/>
    <property type="molecule type" value="Genomic_DNA"/>
</dbReference>
<dbReference type="PRINTS" id="PR00080">
    <property type="entry name" value="SDRFAMILY"/>
</dbReference>
<proteinExistence type="inferred from homology"/>
<dbReference type="OrthoDB" id="9789398at2"/>
<evidence type="ECO:0000313" key="3">
    <source>
        <dbReference type="EMBL" id="RJF91265.1"/>
    </source>
</evidence>
<dbReference type="PRINTS" id="PR00081">
    <property type="entry name" value="GDHRDH"/>
</dbReference>
<dbReference type="Pfam" id="PF13561">
    <property type="entry name" value="adh_short_C2"/>
    <property type="match status" value="1"/>
</dbReference>
<keyword evidence="2 3" id="KW-0560">Oxidoreductase</keyword>
<protein>
    <submittedName>
        <fullName evidence="3">Glucose 1-dehydrogenase</fullName>
        <ecNumber evidence="3">1.1.1.47</ecNumber>
    </submittedName>
</protein>
<dbReference type="FunFam" id="3.40.50.720:FF:000084">
    <property type="entry name" value="Short-chain dehydrogenase reductase"/>
    <property type="match status" value="1"/>
</dbReference>
<sequence>MRLAGKIAIITGAAGGMGEASALLFAREGAKVAAVDLDEARVAPVVDAIRAAGGTAIVIGADISRTADVQRIADRTVAELGLPNVLFNNAGVDTENKQSILDISEEAFDRCVEVNLKGVWLMIKHVAPRMIEAGGGSIINTASIGAFTVCSSAGYCASKAGVVMLSKVAAVELGPHGIRVNALCPGATETPMARHQREEMQKQGLPTSNALIDRMGVLGRMAQPEEMAMMALFLASDESSFATGASFNNDAGWSAMSGISVQAFAK</sequence>
<name>A0A418WMP0_9SPHN</name>
<dbReference type="Proteomes" id="UP000286100">
    <property type="component" value="Unassembled WGS sequence"/>
</dbReference>
<comment type="similarity">
    <text evidence="1">Belongs to the short-chain dehydrogenases/reductases (SDR) family.</text>
</comment>